<keyword evidence="3" id="KW-1185">Reference proteome</keyword>
<keyword evidence="1" id="KW-0732">Signal</keyword>
<evidence type="ECO:0000313" key="2">
    <source>
        <dbReference type="EMBL" id="MFC4891700.1"/>
    </source>
</evidence>
<organism evidence="2 3">
    <name type="scientific">Pseudofrancisella aestuarii</name>
    <dbReference type="NCBI Taxonomy" id="2670347"/>
    <lineage>
        <taxon>Bacteria</taxon>
        <taxon>Pseudomonadati</taxon>
        <taxon>Pseudomonadota</taxon>
        <taxon>Gammaproteobacteria</taxon>
        <taxon>Thiotrichales</taxon>
        <taxon>Francisellaceae</taxon>
        <taxon>Pseudofrancisella</taxon>
    </lineage>
</organism>
<protein>
    <submittedName>
        <fullName evidence="2">Pilus assembly protein PilF</fullName>
    </submittedName>
</protein>
<comment type="caution">
    <text evidence="2">The sequence shown here is derived from an EMBL/GenBank/DDBJ whole genome shotgun (WGS) entry which is preliminary data.</text>
</comment>
<name>A0ABV9TBP3_9GAMM</name>
<evidence type="ECO:0000256" key="1">
    <source>
        <dbReference type="SAM" id="SignalP"/>
    </source>
</evidence>
<dbReference type="Gene3D" id="1.25.40.10">
    <property type="entry name" value="Tetratricopeptide repeat domain"/>
    <property type="match status" value="1"/>
</dbReference>
<dbReference type="Proteomes" id="UP001595926">
    <property type="component" value="Unassembled WGS sequence"/>
</dbReference>
<accession>A0ABV9TBP3</accession>
<proteinExistence type="predicted"/>
<dbReference type="InterPro" id="IPR011990">
    <property type="entry name" value="TPR-like_helical_dom_sf"/>
</dbReference>
<evidence type="ECO:0000313" key="3">
    <source>
        <dbReference type="Proteomes" id="UP001595926"/>
    </source>
</evidence>
<reference evidence="3" key="1">
    <citation type="journal article" date="2019" name="Int. J. Syst. Evol. Microbiol.">
        <title>The Global Catalogue of Microorganisms (GCM) 10K type strain sequencing project: providing services to taxonomists for standard genome sequencing and annotation.</title>
        <authorList>
            <consortium name="The Broad Institute Genomics Platform"/>
            <consortium name="The Broad Institute Genome Sequencing Center for Infectious Disease"/>
            <person name="Wu L."/>
            <person name="Ma J."/>
        </authorList>
    </citation>
    <scope>NUCLEOTIDE SEQUENCE [LARGE SCALE GENOMIC DNA]</scope>
    <source>
        <strain evidence="3">CGMCC 1.13718</strain>
    </source>
</reference>
<dbReference type="SUPFAM" id="SSF48452">
    <property type="entry name" value="TPR-like"/>
    <property type="match status" value="1"/>
</dbReference>
<feature type="chain" id="PRO_5046085331" evidence="1">
    <location>
        <begin position="22"/>
        <end position="292"/>
    </location>
</feature>
<dbReference type="RefSeq" id="WP_119330564.1">
    <property type="nucleotide sequence ID" value="NZ_JBHSJH010000001.1"/>
</dbReference>
<sequence length="292" mass="33567">MRYKLVLLIIFLSTFFTCSYAADTNANANSNGQSKSPNQSQNQTSFTLNKGSLRDNLNYKEATKINAELAILYTSNNLLDRAKAKLIKAQDLAKEHGYDLAIVDYAAGFYYQAIGSNSRAEDKYKEAISDHKNDYEAINFYAQFLCASKDEYSKAIKLFEESLTLRTNNNMAQTLYLYAECLNKEGKKQDAIEKMIRATKFNQDYGIAKLRLAELYFDEKDYKNAYKTLYAMKNNKEFFINRRVLQLRLKLAEIMDNKNEAAIVRLIISSKDDNDDDNMIDFYLPSSADMEL</sequence>
<feature type="signal peptide" evidence="1">
    <location>
        <begin position="1"/>
        <end position="21"/>
    </location>
</feature>
<gene>
    <name evidence="2" type="ORF">ACFPDQ_01385</name>
</gene>
<dbReference type="EMBL" id="JBHSJH010000001">
    <property type="protein sequence ID" value="MFC4891700.1"/>
    <property type="molecule type" value="Genomic_DNA"/>
</dbReference>